<evidence type="ECO:0000256" key="4">
    <source>
        <dbReference type="ARBA" id="ARBA00022825"/>
    </source>
</evidence>
<dbReference type="InterPro" id="IPR022398">
    <property type="entry name" value="Peptidase_S8_His-AS"/>
</dbReference>
<keyword evidence="4 5" id="KW-0720">Serine protease</keyword>
<dbReference type="PROSITE" id="PS00137">
    <property type="entry name" value="SUBTILASE_HIS"/>
    <property type="match status" value="1"/>
</dbReference>
<dbReference type="InterPro" id="IPR015500">
    <property type="entry name" value="Peptidase_S8_subtilisin-rel"/>
</dbReference>
<keyword evidence="8" id="KW-1185">Reference proteome</keyword>
<dbReference type="Pfam" id="PF00082">
    <property type="entry name" value="Peptidase_S8"/>
    <property type="match status" value="1"/>
</dbReference>
<protein>
    <submittedName>
        <fullName evidence="7">Peptidase S8</fullName>
    </submittedName>
</protein>
<dbReference type="AlphaFoldDB" id="A0A4Q9H2Q4"/>
<dbReference type="GO" id="GO:0004252">
    <property type="term" value="F:serine-type endopeptidase activity"/>
    <property type="evidence" value="ECO:0007669"/>
    <property type="project" value="UniProtKB-UniRule"/>
</dbReference>
<evidence type="ECO:0000256" key="1">
    <source>
        <dbReference type="ARBA" id="ARBA00011073"/>
    </source>
</evidence>
<evidence type="ECO:0000256" key="5">
    <source>
        <dbReference type="PROSITE-ProRule" id="PRU01240"/>
    </source>
</evidence>
<dbReference type="InterPro" id="IPR036852">
    <property type="entry name" value="Peptidase_S8/S53_dom_sf"/>
</dbReference>
<feature type="domain" description="Peptidase S8/S53" evidence="6">
    <location>
        <begin position="216"/>
        <end position="465"/>
    </location>
</feature>
<feature type="active site" description="Charge relay system" evidence="5">
    <location>
        <position position="268"/>
    </location>
</feature>
<evidence type="ECO:0000313" key="7">
    <source>
        <dbReference type="EMBL" id="TBO32891.1"/>
    </source>
</evidence>
<keyword evidence="3 5" id="KW-0378">Hydrolase</keyword>
<accession>A0A4Q9H2Q4</accession>
<dbReference type="OrthoDB" id="9798386at2"/>
<name>A0A4Q9H2Q4_9BURK</name>
<dbReference type="GO" id="GO:0006508">
    <property type="term" value="P:proteolysis"/>
    <property type="evidence" value="ECO:0007669"/>
    <property type="project" value="UniProtKB-KW"/>
</dbReference>
<dbReference type="PANTHER" id="PTHR43806">
    <property type="entry name" value="PEPTIDASE S8"/>
    <property type="match status" value="1"/>
</dbReference>
<feature type="active site" description="Charge relay system" evidence="5">
    <location>
        <position position="225"/>
    </location>
</feature>
<evidence type="ECO:0000256" key="3">
    <source>
        <dbReference type="ARBA" id="ARBA00022801"/>
    </source>
</evidence>
<comment type="similarity">
    <text evidence="1 5">Belongs to the peptidase S8 family.</text>
</comment>
<dbReference type="EMBL" id="SIXI01000002">
    <property type="protein sequence ID" value="TBO32891.1"/>
    <property type="molecule type" value="Genomic_DNA"/>
</dbReference>
<dbReference type="SUPFAM" id="SSF52743">
    <property type="entry name" value="Subtilisin-like"/>
    <property type="match status" value="1"/>
</dbReference>
<dbReference type="PRINTS" id="PR00723">
    <property type="entry name" value="SUBTILISIN"/>
</dbReference>
<keyword evidence="2 5" id="KW-0645">Protease</keyword>
<dbReference type="InterPro" id="IPR023828">
    <property type="entry name" value="Peptidase_S8_Ser-AS"/>
</dbReference>
<evidence type="ECO:0000256" key="2">
    <source>
        <dbReference type="ARBA" id="ARBA00022670"/>
    </source>
</evidence>
<reference evidence="7 8" key="1">
    <citation type="submission" date="2019-02" db="EMBL/GenBank/DDBJ databases">
        <title>Aquabacterium sp. strain KMB7.</title>
        <authorList>
            <person name="Chen W.-M."/>
        </authorList>
    </citation>
    <scope>NUCLEOTIDE SEQUENCE [LARGE SCALE GENOMIC DNA]</scope>
    <source>
        <strain evidence="7 8">KMB7</strain>
    </source>
</reference>
<dbReference type="Proteomes" id="UP000292120">
    <property type="component" value="Unassembled WGS sequence"/>
</dbReference>
<gene>
    <name evidence="7" type="ORF">EYS42_06930</name>
</gene>
<dbReference type="PROSITE" id="PS00138">
    <property type="entry name" value="SUBTILASE_SER"/>
    <property type="match status" value="1"/>
</dbReference>
<dbReference type="PROSITE" id="PS51892">
    <property type="entry name" value="SUBTILASE"/>
    <property type="match status" value="1"/>
</dbReference>
<evidence type="ECO:0000259" key="6">
    <source>
        <dbReference type="Pfam" id="PF00082"/>
    </source>
</evidence>
<dbReference type="Gene3D" id="3.40.50.200">
    <property type="entry name" value="Peptidase S8/S53 domain"/>
    <property type="match status" value="1"/>
</dbReference>
<feature type="active site" description="Charge relay system" evidence="5">
    <location>
        <position position="434"/>
    </location>
</feature>
<comment type="caution">
    <text evidence="7">The sequence shown here is derived from an EMBL/GenBank/DDBJ whole genome shotgun (WGS) entry which is preliminary data.</text>
</comment>
<organism evidence="7 8">
    <name type="scientific">Aquabacterium lacunae</name>
    <dbReference type="NCBI Taxonomy" id="2528630"/>
    <lineage>
        <taxon>Bacteria</taxon>
        <taxon>Pseudomonadati</taxon>
        <taxon>Pseudomonadota</taxon>
        <taxon>Betaproteobacteria</taxon>
        <taxon>Burkholderiales</taxon>
        <taxon>Aquabacterium</taxon>
    </lineage>
</organism>
<sequence>MRRGMPPWQALCALVNMHTTRHTSEEQSMSSFASPSRVHSAAWRAASGALLSLVVAAPALAQAQRVPSAVAQPVVAEALLPQQARQVLAQLPGKARMKVRMARLDELFSRESNDVLVELEDDGNDARDADAPQTRERRGLRKRDLLARLGKGAELLEDFDRLPMAFKRVRSSQALAALLNDPDVKAVYPNVAHQRMDLQALPLIGQPYAAGSGYQGQGTAVAVLDSGLDYKRAAFGNCTLPGIPSSCRVAAATDIAFPDFARDTGSFHGTNVAGIIAAVAPATRLIGLDVFTAGGAMTNDLVRAVNWVIANKAKYNIVAMNLSLGDSTKSAGECPGSWATTPFANARAAGIIPVVAAGNSSAKDGLASPACAPGAVRVGAVYDSSLGGVKFSACSDASTAADQVTCFSQSSPVLTLLAPGSTITAAGISMSGTSQAAPHVAGAIAVLRGSNAAPNDTLDATIRRLMASGVPVTDARNGVVTPRIDLLKALQNIGQPAP</sequence>
<dbReference type="PANTHER" id="PTHR43806:SF11">
    <property type="entry name" value="CEREVISIN-RELATED"/>
    <property type="match status" value="1"/>
</dbReference>
<proteinExistence type="inferred from homology"/>
<evidence type="ECO:0000313" key="8">
    <source>
        <dbReference type="Proteomes" id="UP000292120"/>
    </source>
</evidence>
<dbReference type="InterPro" id="IPR000209">
    <property type="entry name" value="Peptidase_S8/S53_dom"/>
</dbReference>
<dbReference type="InterPro" id="IPR050131">
    <property type="entry name" value="Peptidase_S8_subtilisin-like"/>
</dbReference>